<dbReference type="GO" id="GO:0006567">
    <property type="term" value="P:L-threonine catabolic process"/>
    <property type="evidence" value="ECO:0007669"/>
    <property type="project" value="InterPro"/>
</dbReference>
<protein>
    <recommendedName>
        <fullName evidence="7">L-threonine dehydratase catabolic TdcB</fullName>
        <ecNumber evidence="6">4.3.1.19</ecNumber>
    </recommendedName>
</protein>
<dbReference type="Pfam" id="PF00291">
    <property type="entry name" value="PALP"/>
    <property type="match status" value="1"/>
</dbReference>
<sequence>MRRLLENDTTGETTREVDGERTSVTIADVWQAYKFLKPIMHHTLLSPSRTLRNMTGADIYLKAEHMQRGGSFKARGAAYKISRLTKEQLNAGVIAASAGNHAQGVAIAAAQYKIPCTIVMPEGAPLAKVMATQEYGANVVLYGSTYDEAYQHCCELQEKSGATFVHAFDDPDVIAGQGSLGLEMLNDLPDADAIIVPVGGGGLISGIAIAARALKPDITIIGVQAAGAPSCRASLDAGHLTTLPAIQTIADGIATKSPGKLTFSIIQDLVDDVVVVDDIDTINAVLLLMERCKMLVEGAGAIGLAALLSGTVKLKDKKVLVPLTGGNIDINLVSRFIEHGLAVAGRYFVIHTRLQDRPGELMRMLSIIADMRINVLDVRHQRLSNRLPIMQREETITLETRDRAQCEELLKRLRAAGYLVEEAQALD</sequence>
<dbReference type="PROSITE" id="PS00165">
    <property type="entry name" value="DEHYDRATASE_SER_THR"/>
    <property type="match status" value="1"/>
</dbReference>
<dbReference type="GO" id="GO:0004794">
    <property type="term" value="F:threonine deaminase activity"/>
    <property type="evidence" value="ECO:0007669"/>
    <property type="project" value="UniProtKB-EC"/>
</dbReference>
<dbReference type="InterPro" id="IPR001926">
    <property type="entry name" value="TrpB-like_PALP"/>
</dbReference>
<dbReference type="FunFam" id="3.40.50.1100:FF:000007">
    <property type="entry name" value="L-threonine dehydratase catabolic TdcB"/>
    <property type="match status" value="1"/>
</dbReference>
<dbReference type="SUPFAM" id="SSF55021">
    <property type="entry name" value="ACT-like"/>
    <property type="match status" value="1"/>
</dbReference>
<dbReference type="InterPro" id="IPR000634">
    <property type="entry name" value="Ser/Thr_deHydtase_PyrdxlP-BS"/>
</dbReference>
<evidence type="ECO:0000256" key="3">
    <source>
        <dbReference type="ARBA" id="ARBA00004958"/>
    </source>
</evidence>
<dbReference type="PROSITE" id="PS51671">
    <property type="entry name" value="ACT"/>
    <property type="match status" value="1"/>
</dbReference>
<dbReference type="NCBIfam" id="TIGR01127">
    <property type="entry name" value="ilvA_1Cterm"/>
    <property type="match status" value="1"/>
</dbReference>
<reference evidence="13" key="1">
    <citation type="submission" date="2020-10" db="EMBL/GenBank/DDBJ databases">
        <title>Taxonomic study of unclassified bacteria belonging to the class Ktedonobacteria.</title>
        <authorList>
            <person name="Yabe S."/>
            <person name="Wang C.M."/>
            <person name="Zheng Y."/>
            <person name="Sakai Y."/>
            <person name="Cavaletti L."/>
            <person name="Monciardini P."/>
            <person name="Donadio S."/>
        </authorList>
    </citation>
    <scope>NUCLEOTIDE SEQUENCE</scope>
    <source>
        <strain evidence="13">ID150040</strain>
    </source>
</reference>
<evidence type="ECO:0000256" key="7">
    <source>
        <dbReference type="ARBA" id="ARBA00022248"/>
    </source>
</evidence>
<dbReference type="InterPro" id="IPR050147">
    <property type="entry name" value="Ser/Thr_Dehydratase"/>
</dbReference>
<dbReference type="CDD" id="cd04886">
    <property type="entry name" value="ACT_ThrD-II-like"/>
    <property type="match status" value="1"/>
</dbReference>
<evidence type="ECO:0000313" key="13">
    <source>
        <dbReference type="EMBL" id="GHO93562.1"/>
    </source>
</evidence>
<dbReference type="SUPFAM" id="SSF53686">
    <property type="entry name" value="Tryptophan synthase beta subunit-like PLP-dependent enzymes"/>
    <property type="match status" value="1"/>
</dbReference>
<dbReference type="PANTHER" id="PTHR48078">
    <property type="entry name" value="THREONINE DEHYDRATASE, MITOCHONDRIAL-RELATED"/>
    <property type="match status" value="1"/>
</dbReference>
<comment type="similarity">
    <text evidence="4">Belongs to the serine/threonine dehydratase family.</text>
</comment>
<comment type="subunit">
    <text evidence="5">In the native structure, TdcB is in a dimeric form, whereas in the TdcB-AMP complex, it exists in a tetrameric form (dimer of dimers).</text>
</comment>
<dbReference type="GO" id="GO:0030170">
    <property type="term" value="F:pyridoxal phosphate binding"/>
    <property type="evidence" value="ECO:0007669"/>
    <property type="project" value="InterPro"/>
</dbReference>
<keyword evidence="9" id="KW-0100">Branched-chain amino acid biosynthesis</keyword>
<feature type="domain" description="ACT" evidence="12">
    <location>
        <begin position="349"/>
        <end position="427"/>
    </location>
</feature>
<comment type="pathway">
    <text evidence="3">Amino-acid degradation; L-threonine degradation via propanoate pathway; propanoate from L-threonine: step 1/4.</text>
</comment>
<dbReference type="CDD" id="cd01562">
    <property type="entry name" value="Thr-dehyd"/>
    <property type="match status" value="1"/>
</dbReference>
<dbReference type="InterPro" id="IPR002912">
    <property type="entry name" value="ACT_dom"/>
</dbReference>
<evidence type="ECO:0000256" key="10">
    <source>
        <dbReference type="ARBA" id="ARBA00022898"/>
    </source>
</evidence>
<dbReference type="AlphaFoldDB" id="A0A8J3N141"/>
<comment type="cofactor">
    <cofactor evidence="1">
        <name>pyridoxal 5'-phosphate</name>
        <dbReference type="ChEBI" id="CHEBI:597326"/>
    </cofactor>
</comment>
<comment type="caution">
    <text evidence="13">The sequence shown here is derived from an EMBL/GenBank/DDBJ whole genome shotgun (WGS) entry which is preliminary data.</text>
</comment>
<comment type="pathway">
    <text evidence="2">Amino-acid biosynthesis; L-isoleucine biosynthesis; 2-oxobutanoate from L-threonine: step 1/1.</text>
</comment>
<dbReference type="UniPathway" id="UPA00047">
    <property type="reaction ID" value="UER00054"/>
</dbReference>
<proteinExistence type="inferred from homology"/>
<evidence type="ECO:0000256" key="4">
    <source>
        <dbReference type="ARBA" id="ARBA00010869"/>
    </source>
</evidence>
<evidence type="ECO:0000313" key="14">
    <source>
        <dbReference type="Proteomes" id="UP000597444"/>
    </source>
</evidence>
<evidence type="ECO:0000256" key="6">
    <source>
        <dbReference type="ARBA" id="ARBA00012096"/>
    </source>
</evidence>
<dbReference type="EC" id="4.3.1.19" evidence="6"/>
<keyword evidence="9" id="KW-0412">Isoleucine biosynthesis</keyword>
<keyword evidence="14" id="KW-1185">Reference proteome</keyword>
<dbReference type="PANTHER" id="PTHR48078:SF6">
    <property type="entry name" value="L-THREONINE DEHYDRATASE CATABOLIC TDCB"/>
    <property type="match status" value="1"/>
</dbReference>
<dbReference type="InterPro" id="IPR044561">
    <property type="entry name" value="ACT_ThrD-II-like"/>
</dbReference>
<evidence type="ECO:0000256" key="8">
    <source>
        <dbReference type="ARBA" id="ARBA00022533"/>
    </source>
</evidence>
<keyword evidence="11" id="KW-0456">Lyase</keyword>
<evidence type="ECO:0000259" key="12">
    <source>
        <dbReference type="PROSITE" id="PS51671"/>
    </source>
</evidence>
<evidence type="ECO:0000256" key="2">
    <source>
        <dbReference type="ARBA" id="ARBA00004810"/>
    </source>
</evidence>
<dbReference type="InterPro" id="IPR045865">
    <property type="entry name" value="ACT-like_dom_sf"/>
</dbReference>
<accession>A0A8J3N141</accession>
<dbReference type="InterPro" id="IPR005789">
    <property type="entry name" value="Thr_deHydtase_catblc"/>
</dbReference>
<dbReference type="GO" id="GO:0003941">
    <property type="term" value="F:L-serine ammonia-lyase activity"/>
    <property type="evidence" value="ECO:0007669"/>
    <property type="project" value="TreeGrafter"/>
</dbReference>
<dbReference type="EMBL" id="BNJK01000001">
    <property type="protein sequence ID" value="GHO93562.1"/>
    <property type="molecule type" value="Genomic_DNA"/>
</dbReference>
<evidence type="ECO:0000256" key="1">
    <source>
        <dbReference type="ARBA" id="ARBA00001933"/>
    </source>
</evidence>
<keyword evidence="8" id="KW-0021">Allosteric enzyme</keyword>
<dbReference type="RefSeq" id="WP_220204340.1">
    <property type="nucleotide sequence ID" value="NZ_BNJK01000001.1"/>
</dbReference>
<keyword evidence="10" id="KW-0663">Pyridoxal phosphate</keyword>
<dbReference type="InterPro" id="IPR036052">
    <property type="entry name" value="TrpB-like_PALP_sf"/>
</dbReference>
<organism evidence="13 14">
    <name type="scientific">Reticulibacter mediterranei</name>
    <dbReference type="NCBI Taxonomy" id="2778369"/>
    <lineage>
        <taxon>Bacteria</taxon>
        <taxon>Bacillati</taxon>
        <taxon>Chloroflexota</taxon>
        <taxon>Ktedonobacteria</taxon>
        <taxon>Ktedonobacterales</taxon>
        <taxon>Reticulibacteraceae</taxon>
        <taxon>Reticulibacter</taxon>
    </lineage>
</organism>
<name>A0A8J3N141_9CHLR</name>
<keyword evidence="9" id="KW-0028">Amino-acid biosynthesis</keyword>
<evidence type="ECO:0000256" key="5">
    <source>
        <dbReference type="ARBA" id="ARBA00011447"/>
    </source>
</evidence>
<dbReference type="GO" id="GO:0009097">
    <property type="term" value="P:isoleucine biosynthetic process"/>
    <property type="evidence" value="ECO:0007669"/>
    <property type="project" value="UniProtKB-UniPathway"/>
</dbReference>
<gene>
    <name evidence="13" type="ORF">KSF_036100</name>
</gene>
<dbReference type="Gene3D" id="3.40.50.1100">
    <property type="match status" value="2"/>
</dbReference>
<dbReference type="Proteomes" id="UP000597444">
    <property type="component" value="Unassembled WGS sequence"/>
</dbReference>
<evidence type="ECO:0000256" key="11">
    <source>
        <dbReference type="ARBA" id="ARBA00023239"/>
    </source>
</evidence>
<dbReference type="GO" id="GO:0006565">
    <property type="term" value="P:L-serine catabolic process"/>
    <property type="evidence" value="ECO:0007669"/>
    <property type="project" value="TreeGrafter"/>
</dbReference>
<evidence type="ECO:0000256" key="9">
    <source>
        <dbReference type="ARBA" id="ARBA00022624"/>
    </source>
</evidence>